<feature type="transmembrane region" description="Helical" evidence="1">
    <location>
        <begin position="117"/>
        <end position="134"/>
    </location>
</feature>
<dbReference type="AlphaFoldDB" id="A0A2S7WWH5"/>
<keyword evidence="1" id="KW-0472">Membrane</keyword>
<accession>A0A2S7WWH5</accession>
<keyword evidence="1" id="KW-0812">Transmembrane</keyword>
<organism evidence="2 3">
    <name type="scientific">Polaribacter glomeratus</name>
    <dbReference type="NCBI Taxonomy" id="102"/>
    <lineage>
        <taxon>Bacteria</taxon>
        <taxon>Pseudomonadati</taxon>
        <taxon>Bacteroidota</taxon>
        <taxon>Flavobacteriia</taxon>
        <taxon>Flavobacteriales</taxon>
        <taxon>Flavobacteriaceae</taxon>
    </lineage>
</organism>
<feature type="transmembrane region" description="Helical" evidence="1">
    <location>
        <begin position="51"/>
        <end position="79"/>
    </location>
</feature>
<evidence type="ECO:0000256" key="1">
    <source>
        <dbReference type="SAM" id="Phobius"/>
    </source>
</evidence>
<dbReference type="EMBL" id="MSCM01000001">
    <property type="protein sequence ID" value="PQJ81954.1"/>
    <property type="molecule type" value="Genomic_DNA"/>
</dbReference>
<keyword evidence="1" id="KW-1133">Transmembrane helix</keyword>
<proteinExistence type="predicted"/>
<feature type="transmembrane region" description="Helical" evidence="1">
    <location>
        <begin position="12"/>
        <end position="31"/>
    </location>
</feature>
<dbReference type="RefSeq" id="WP_105020526.1">
    <property type="nucleotide sequence ID" value="NZ_MSCM01000001.1"/>
</dbReference>
<evidence type="ECO:0008006" key="4">
    <source>
        <dbReference type="Google" id="ProtNLM"/>
    </source>
</evidence>
<evidence type="ECO:0000313" key="3">
    <source>
        <dbReference type="Proteomes" id="UP000239068"/>
    </source>
</evidence>
<dbReference type="Proteomes" id="UP000239068">
    <property type="component" value="Unassembled WGS sequence"/>
</dbReference>
<sequence length="144" mass="16525">MTTNTNKPSTLFWIIGVIAFIWNSMGIDGYLNQAYQTERFKTMYTQKQLEIIFNLPSWVTAAFAIAVFSSVIASILFLLRKKLAKTFFLIGLIAVIVQTTYNIFLNPGRELYSSIEYSMLIIIPLFAMFLYWFTKKCADDGILS</sequence>
<gene>
    <name evidence="2" type="ORF">BTO16_04925</name>
</gene>
<keyword evidence="3" id="KW-1185">Reference proteome</keyword>
<dbReference type="OrthoDB" id="1143964at2"/>
<feature type="transmembrane region" description="Helical" evidence="1">
    <location>
        <begin position="86"/>
        <end position="105"/>
    </location>
</feature>
<comment type="caution">
    <text evidence="2">The sequence shown here is derived from an EMBL/GenBank/DDBJ whole genome shotgun (WGS) entry which is preliminary data.</text>
</comment>
<name>A0A2S7WWH5_9FLAO</name>
<reference evidence="2 3" key="1">
    <citation type="submission" date="2016-12" db="EMBL/GenBank/DDBJ databases">
        <title>Trade-off between light-utilization and light-protection in marine flavobacteria.</title>
        <authorList>
            <person name="Kumagai Y."/>
            <person name="Yoshizawa S."/>
            <person name="Kogure K."/>
            <person name="Iwasaki W."/>
        </authorList>
    </citation>
    <scope>NUCLEOTIDE SEQUENCE [LARGE SCALE GENOMIC DNA]</scope>
    <source>
        <strain evidence="2 3">ATCC 43844</strain>
    </source>
</reference>
<protein>
    <recommendedName>
        <fullName evidence="4">Sugar transporter</fullName>
    </recommendedName>
</protein>
<evidence type="ECO:0000313" key="2">
    <source>
        <dbReference type="EMBL" id="PQJ81954.1"/>
    </source>
</evidence>